<protein>
    <submittedName>
        <fullName evidence="1">Uncharacterized protein</fullName>
    </submittedName>
</protein>
<keyword evidence="2" id="KW-1185">Reference proteome</keyword>
<name>A0ABN6F8H5_9BACT</name>
<evidence type="ECO:0000313" key="1">
    <source>
        <dbReference type="EMBL" id="BCS97986.1"/>
    </source>
</evidence>
<evidence type="ECO:0000313" key="2">
    <source>
        <dbReference type="Proteomes" id="UP001320148"/>
    </source>
</evidence>
<organism evidence="1 2">
    <name type="scientific">Desulfoluna limicola</name>
    <dbReference type="NCBI Taxonomy" id="2810562"/>
    <lineage>
        <taxon>Bacteria</taxon>
        <taxon>Pseudomonadati</taxon>
        <taxon>Thermodesulfobacteriota</taxon>
        <taxon>Desulfobacteria</taxon>
        <taxon>Desulfobacterales</taxon>
        <taxon>Desulfolunaceae</taxon>
        <taxon>Desulfoluna</taxon>
    </lineage>
</organism>
<reference evidence="1 2" key="1">
    <citation type="submission" date="2021-02" db="EMBL/GenBank/DDBJ databases">
        <title>Complete genome of Desulfoluna sp. strain ASN36.</title>
        <authorList>
            <person name="Takahashi A."/>
            <person name="Kojima H."/>
            <person name="Fukui M."/>
        </authorList>
    </citation>
    <scope>NUCLEOTIDE SEQUENCE [LARGE SCALE GENOMIC DNA]</scope>
    <source>
        <strain evidence="1 2">ASN36</strain>
    </source>
</reference>
<gene>
    <name evidence="1" type="ORF">DSLASN_36180</name>
</gene>
<dbReference type="Proteomes" id="UP001320148">
    <property type="component" value="Chromosome"/>
</dbReference>
<dbReference type="EMBL" id="AP024488">
    <property type="protein sequence ID" value="BCS97986.1"/>
    <property type="molecule type" value="Genomic_DNA"/>
</dbReference>
<proteinExistence type="predicted"/>
<sequence>MAAEPKGLALFDVALKAIQGVGVKVFHGLMASGGQGMIPWTPGFRMLWSSFLAPSHSLTGCARD</sequence>
<accession>A0ABN6F8H5</accession>